<dbReference type="NCBIfam" id="TIGR03695">
    <property type="entry name" value="menH_SHCHC"/>
    <property type="match status" value="1"/>
</dbReference>
<evidence type="ECO:0000259" key="4">
    <source>
        <dbReference type="Pfam" id="PF00561"/>
    </source>
</evidence>
<accession>A0A1W7AD69</accession>
<dbReference type="STRING" id="1855823.MCCS_19420"/>
<dbReference type="InterPro" id="IPR029058">
    <property type="entry name" value="AB_hydrolase_fold"/>
</dbReference>
<dbReference type="HAMAP" id="MF_01660">
    <property type="entry name" value="MenH"/>
    <property type="match status" value="1"/>
</dbReference>
<dbReference type="InterPro" id="IPR022485">
    <property type="entry name" value="SHCHC_synthase_MenH"/>
</dbReference>
<dbReference type="RefSeq" id="WP_086043117.1">
    <property type="nucleotide sequence ID" value="NZ_CBCRZA010000023.1"/>
</dbReference>
<dbReference type="Proteomes" id="UP000194154">
    <property type="component" value="Chromosome"/>
</dbReference>
<dbReference type="EC" id="4.2.99.20" evidence="3"/>
<evidence type="ECO:0000256" key="1">
    <source>
        <dbReference type="ARBA" id="ARBA00022428"/>
    </source>
</evidence>
<dbReference type="GeneID" id="35296032"/>
<proteinExistence type="inferred from homology"/>
<gene>
    <name evidence="3 5" type="primary">menH</name>
    <name evidence="5" type="ORF">MCCS_19420</name>
</gene>
<dbReference type="AlphaFoldDB" id="A0A1W7AD69"/>
<dbReference type="OrthoDB" id="9808398at2"/>
<organism evidence="5 6">
    <name type="scientific">Macrococcoides canis</name>
    <dbReference type="NCBI Taxonomy" id="1855823"/>
    <lineage>
        <taxon>Bacteria</taxon>
        <taxon>Bacillati</taxon>
        <taxon>Bacillota</taxon>
        <taxon>Bacilli</taxon>
        <taxon>Bacillales</taxon>
        <taxon>Staphylococcaceae</taxon>
        <taxon>Macrococcoides</taxon>
    </lineage>
</organism>
<dbReference type="PANTHER" id="PTHR42916:SF1">
    <property type="entry name" value="PROTEIN PHYLLO, CHLOROPLASTIC"/>
    <property type="match status" value="1"/>
</dbReference>
<keyword evidence="1 3" id="KW-0474">Menaquinone biosynthesis</keyword>
<dbReference type="Pfam" id="PF00561">
    <property type="entry name" value="Abhydrolase_1"/>
    <property type="match status" value="1"/>
</dbReference>
<comment type="catalytic activity">
    <reaction evidence="3">
        <text>5-enolpyruvoyl-6-hydroxy-2-succinyl-cyclohex-3-ene-1-carboxylate = (1R,6R)-6-hydroxy-2-succinyl-cyclohexa-2,4-diene-1-carboxylate + pyruvate</text>
        <dbReference type="Rhea" id="RHEA:25597"/>
        <dbReference type="ChEBI" id="CHEBI:15361"/>
        <dbReference type="ChEBI" id="CHEBI:58689"/>
        <dbReference type="ChEBI" id="CHEBI:58818"/>
        <dbReference type="EC" id="4.2.99.20"/>
    </reaction>
</comment>
<reference evidence="5 6" key="1">
    <citation type="journal article" date="2017" name="Int. J. Syst. Evol. Microbiol.">
        <title>Macrococcus canis sp. nov., a skin bacterium associated with infections in dogs.</title>
        <authorList>
            <person name="Gobeli Brawand S."/>
            <person name="Cotting K."/>
            <person name="Gomez-Sanz E."/>
            <person name="Collaud A."/>
            <person name="Thomann A."/>
            <person name="Brodard I."/>
            <person name="Rodriguez-Campos S."/>
            <person name="Strauss C."/>
            <person name="Perreten V."/>
        </authorList>
    </citation>
    <scope>NUCLEOTIDE SEQUENCE [LARGE SCALE GENOMIC DNA]</scope>
    <source>
        <strain evidence="5 6">KM45013</strain>
    </source>
</reference>
<comment type="pathway">
    <text evidence="3">Quinol/quinone metabolism; 1,4-dihydroxy-2-naphthoate biosynthesis; 1,4-dihydroxy-2-naphthoate from chorismate: step 3/7.</text>
</comment>
<dbReference type="GO" id="GO:0009234">
    <property type="term" value="P:menaquinone biosynthetic process"/>
    <property type="evidence" value="ECO:0007669"/>
    <property type="project" value="UniProtKB-UniRule"/>
</dbReference>
<dbReference type="GO" id="GO:0070205">
    <property type="term" value="F:2-succinyl-6-hydroxy-2,4-cyclohexadiene-1-carboxylate synthase activity"/>
    <property type="evidence" value="ECO:0007669"/>
    <property type="project" value="UniProtKB-UniRule"/>
</dbReference>
<dbReference type="EMBL" id="CP021059">
    <property type="protein sequence ID" value="ARQ07567.1"/>
    <property type="molecule type" value="Genomic_DNA"/>
</dbReference>
<comment type="function">
    <text evidence="3">Catalyzes a proton abstraction reaction that results in 2,5-elimination of pyruvate from 2-succinyl-5-enolpyruvyl-6-hydroxy-3-cyclohexene-1-carboxylate (SEPHCHC) and the formation of 2-succinyl-6-hydroxy-2,4-cyclohexadiene-1-carboxylate (SHCHC).</text>
</comment>
<evidence type="ECO:0000313" key="5">
    <source>
        <dbReference type="EMBL" id="ARQ07567.1"/>
    </source>
</evidence>
<name>A0A1W7AD69_9STAP</name>
<dbReference type="UniPathway" id="UPA01057">
    <property type="reaction ID" value="UER00900"/>
</dbReference>
<dbReference type="PANTHER" id="PTHR42916">
    <property type="entry name" value="2-SUCCINYL-5-ENOLPYRUVYL-6-HYDROXY-3-CYCLOHEXENE-1-CARBOXYLATE SYNTHASE"/>
    <property type="match status" value="1"/>
</dbReference>
<dbReference type="UniPathway" id="UPA00079"/>
<comment type="subunit">
    <text evidence="3">Monomer.</text>
</comment>
<keyword evidence="6" id="KW-1185">Reference proteome</keyword>
<evidence type="ECO:0000256" key="2">
    <source>
        <dbReference type="ARBA" id="ARBA00023239"/>
    </source>
</evidence>
<dbReference type="InterPro" id="IPR000073">
    <property type="entry name" value="AB_hydrolase_1"/>
</dbReference>
<evidence type="ECO:0000313" key="6">
    <source>
        <dbReference type="Proteomes" id="UP000194154"/>
    </source>
</evidence>
<comment type="pathway">
    <text evidence="3">Quinol/quinone metabolism; menaquinone biosynthesis.</text>
</comment>
<protein>
    <recommendedName>
        <fullName evidence="3">Putative 2-succinyl-6-hydroxy-2,4-cyclohexadiene-1-carboxylate synthase</fullName>
        <shortName evidence="3">SHCHC synthase</shortName>
        <ecNumber evidence="3">4.2.99.20</ecNumber>
    </recommendedName>
</protein>
<comment type="similarity">
    <text evidence="3">Belongs to the AB hydrolase superfamily. MenH family.</text>
</comment>
<evidence type="ECO:0000256" key="3">
    <source>
        <dbReference type="HAMAP-Rule" id="MF_01660"/>
    </source>
</evidence>
<dbReference type="KEGG" id="mcak:MCCS_19420"/>
<dbReference type="Gene3D" id="3.40.50.1820">
    <property type="entry name" value="alpha/beta hydrolase"/>
    <property type="match status" value="1"/>
</dbReference>
<dbReference type="SUPFAM" id="SSF53474">
    <property type="entry name" value="alpha/beta-Hydrolases"/>
    <property type="match status" value="1"/>
</dbReference>
<keyword evidence="2 3" id="KW-0456">Lyase</keyword>
<sequence>MLNYRRITHNHSDVLVMIHGFLGNVHTFEPYISMLEEHIDILLIECPGHGEENDFKATWVFPYISQALIETIAQFHYNNVYLYGYSMGGRIALYTAIHYQDHIHKLILESSTPGLETTDAQIARIKQDLQQAAAMITDYTAFVNRWEQLPLFQTYEPLTPAAELRQRNTRLDHEPLAVAKALIDYGTGKQPNLWPYLHELKRPVLILTGSLDTKFCDIAKRMHTMLPNSTHTIIDAGHTIHVENSQIFDTIIVSFIKEENHD</sequence>
<feature type="domain" description="AB hydrolase-1" evidence="4">
    <location>
        <begin position="14"/>
        <end position="244"/>
    </location>
</feature>